<dbReference type="EMBL" id="RBAL01000010">
    <property type="protein sequence ID" value="RKN40359.1"/>
    <property type="molecule type" value="Genomic_DNA"/>
</dbReference>
<reference evidence="2 3" key="1">
    <citation type="journal article" date="2014" name="Int. J. Syst. Evol. Microbiol.">
        <title>Streptomyces hoynatensis sp. nov., isolated from deep marine sediment.</title>
        <authorList>
            <person name="Veyisoglu A."/>
            <person name="Sahin N."/>
        </authorList>
    </citation>
    <scope>NUCLEOTIDE SEQUENCE [LARGE SCALE GENOMIC DNA]</scope>
    <source>
        <strain evidence="2 3">KCTC 29097</strain>
    </source>
</reference>
<evidence type="ECO:0000313" key="3">
    <source>
        <dbReference type="Proteomes" id="UP000272474"/>
    </source>
</evidence>
<dbReference type="Pfam" id="PF21806">
    <property type="entry name" value="DUF6879"/>
    <property type="match status" value="1"/>
</dbReference>
<dbReference type="AlphaFoldDB" id="A0A3A9YX14"/>
<name>A0A3A9YX14_9ACTN</name>
<proteinExistence type="predicted"/>
<dbReference type="InterPro" id="IPR049244">
    <property type="entry name" value="DUF6879"/>
</dbReference>
<evidence type="ECO:0000259" key="1">
    <source>
        <dbReference type="Pfam" id="PF21806"/>
    </source>
</evidence>
<evidence type="ECO:0000313" key="2">
    <source>
        <dbReference type="EMBL" id="RKN40359.1"/>
    </source>
</evidence>
<dbReference type="OrthoDB" id="3436275at2"/>
<dbReference type="RefSeq" id="WP_120680980.1">
    <property type="nucleotide sequence ID" value="NZ_RBAL01000010.1"/>
</dbReference>
<comment type="caution">
    <text evidence="2">The sequence shown here is derived from an EMBL/GenBank/DDBJ whole genome shotgun (WGS) entry which is preliminary data.</text>
</comment>
<dbReference type="Proteomes" id="UP000272474">
    <property type="component" value="Unassembled WGS sequence"/>
</dbReference>
<keyword evidence="3" id="KW-1185">Reference proteome</keyword>
<protein>
    <recommendedName>
        <fullName evidence="1">DUF6879 domain-containing protein</fullName>
    </recommendedName>
</protein>
<feature type="domain" description="DUF6879" evidence="1">
    <location>
        <begin position="25"/>
        <end position="195"/>
    </location>
</feature>
<sequence>MRDLHAPPLDRTQGVRTDRAAYSADFWQRYGRIYQRDSWKLERREHFVELNNPSWDAFRRGDWDQALRLLENKREGLRKAAEQDRKQRTVFHRVRVVGLPLTPYLQWELHSLRLKAEYDEVIRIVDAARLATVESEGPLPELVVLGGLTLYEVVYTDAGVLDGGVRYTRPDLVQGWEAAIRTLFENGEDIADFFAREVAPLPPPQPTTE</sequence>
<organism evidence="2 3">
    <name type="scientific">Streptomyces hoynatensis</name>
    <dbReference type="NCBI Taxonomy" id="1141874"/>
    <lineage>
        <taxon>Bacteria</taxon>
        <taxon>Bacillati</taxon>
        <taxon>Actinomycetota</taxon>
        <taxon>Actinomycetes</taxon>
        <taxon>Kitasatosporales</taxon>
        <taxon>Streptomycetaceae</taxon>
        <taxon>Streptomyces</taxon>
    </lineage>
</organism>
<accession>A0A3A9YX14</accession>
<gene>
    <name evidence="2" type="ORF">D7294_18035</name>
</gene>